<proteinExistence type="predicted"/>
<comment type="caution">
    <text evidence="5">The sequence shown here is derived from an EMBL/GenBank/DDBJ whole genome shotgun (WGS) entry which is preliminary data.</text>
</comment>
<gene>
    <name evidence="5" type="ORF">DFP97_110104</name>
</gene>
<dbReference type="GO" id="GO:0003700">
    <property type="term" value="F:DNA-binding transcription factor activity"/>
    <property type="evidence" value="ECO:0007669"/>
    <property type="project" value="InterPro"/>
</dbReference>
<keyword evidence="3" id="KW-0804">Transcription</keyword>
<dbReference type="SMART" id="SM00342">
    <property type="entry name" value="HTH_ARAC"/>
    <property type="match status" value="1"/>
</dbReference>
<keyword evidence="2" id="KW-0238">DNA-binding</keyword>
<evidence type="ECO:0000313" key="5">
    <source>
        <dbReference type="EMBL" id="RCW45516.1"/>
    </source>
</evidence>
<keyword evidence="1" id="KW-0805">Transcription regulation</keyword>
<dbReference type="PROSITE" id="PS01124">
    <property type="entry name" value="HTH_ARAC_FAMILY_2"/>
    <property type="match status" value="1"/>
</dbReference>
<organism evidence="5 6">
    <name type="scientific">Paenibacillus prosopidis</name>
    <dbReference type="NCBI Taxonomy" id="630520"/>
    <lineage>
        <taxon>Bacteria</taxon>
        <taxon>Bacillati</taxon>
        <taxon>Bacillota</taxon>
        <taxon>Bacilli</taxon>
        <taxon>Bacillales</taxon>
        <taxon>Paenibacillaceae</taxon>
        <taxon>Paenibacillus</taxon>
    </lineage>
</organism>
<dbReference type="InterPro" id="IPR018060">
    <property type="entry name" value="HTH_AraC"/>
</dbReference>
<dbReference type="Proteomes" id="UP000252415">
    <property type="component" value="Unassembled WGS sequence"/>
</dbReference>
<dbReference type="PANTHER" id="PTHR43280">
    <property type="entry name" value="ARAC-FAMILY TRANSCRIPTIONAL REGULATOR"/>
    <property type="match status" value="1"/>
</dbReference>
<dbReference type="RefSeq" id="WP_181873557.1">
    <property type="nucleotide sequence ID" value="NZ_QPJD01000010.1"/>
</dbReference>
<dbReference type="InterPro" id="IPR013096">
    <property type="entry name" value="Cupin_2"/>
</dbReference>
<sequence length="292" mass="34081">MNFLFDPVKFENDTFIWTHGVKTDTAFPGYYHWHQCMEMLFVHEGEGTVIVNQHTYEMRRGMIFMFQPFQLHKVFANVSLEKPYKRSIAFFDPSVFADSLSPFPLRHGLFMKLWQGTSIGPAFDLADEVERLESFYASYDNMVKQDRGQDQEEVAMLLLQLMGCIHAAREGEQSGVVTVSELRPLRYSEQIMQWIEAHYAEEVSLDLLAERLHLSKFYVSRVFHEETGSHITDYLTARRIKQACRLLQSTVQSIEHVGIEVGYPNVSYFIHMFKKVVGTTPLKYRQRHVGLY</sequence>
<accession>A0A368VTY0</accession>
<evidence type="ECO:0000256" key="3">
    <source>
        <dbReference type="ARBA" id="ARBA00023163"/>
    </source>
</evidence>
<dbReference type="Gene3D" id="1.10.10.60">
    <property type="entry name" value="Homeodomain-like"/>
    <property type="match status" value="2"/>
</dbReference>
<feature type="domain" description="HTH araC/xylS-type" evidence="4">
    <location>
        <begin position="189"/>
        <end position="287"/>
    </location>
</feature>
<dbReference type="InterPro" id="IPR009057">
    <property type="entry name" value="Homeodomain-like_sf"/>
</dbReference>
<evidence type="ECO:0000313" key="6">
    <source>
        <dbReference type="Proteomes" id="UP000252415"/>
    </source>
</evidence>
<evidence type="ECO:0000256" key="2">
    <source>
        <dbReference type="ARBA" id="ARBA00023125"/>
    </source>
</evidence>
<reference evidence="5 6" key="1">
    <citation type="submission" date="2018-07" db="EMBL/GenBank/DDBJ databases">
        <title>Genomic Encyclopedia of Type Strains, Phase III (KMG-III): the genomes of soil and plant-associated and newly described type strains.</title>
        <authorList>
            <person name="Whitman W."/>
        </authorList>
    </citation>
    <scope>NUCLEOTIDE SEQUENCE [LARGE SCALE GENOMIC DNA]</scope>
    <source>
        <strain evidence="5 6">CECT 7506</strain>
    </source>
</reference>
<dbReference type="InterPro" id="IPR037923">
    <property type="entry name" value="HTH-like"/>
</dbReference>
<dbReference type="EMBL" id="QPJD01000010">
    <property type="protein sequence ID" value="RCW45516.1"/>
    <property type="molecule type" value="Genomic_DNA"/>
</dbReference>
<dbReference type="InterPro" id="IPR020449">
    <property type="entry name" value="Tscrpt_reg_AraC-type_HTH"/>
</dbReference>
<dbReference type="PANTHER" id="PTHR43280:SF2">
    <property type="entry name" value="HTH-TYPE TRANSCRIPTIONAL REGULATOR EXSA"/>
    <property type="match status" value="1"/>
</dbReference>
<dbReference type="SUPFAM" id="SSF46689">
    <property type="entry name" value="Homeodomain-like"/>
    <property type="match status" value="2"/>
</dbReference>
<protein>
    <submittedName>
        <fullName evidence="5">AraC family transcriptional regulator</fullName>
    </submittedName>
</protein>
<dbReference type="GO" id="GO:0043565">
    <property type="term" value="F:sequence-specific DNA binding"/>
    <property type="evidence" value="ECO:0007669"/>
    <property type="project" value="InterPro"/>
</dbReference>
<dbReference type="Pfam" id="PF07883">
    <property type="entry name" value="Cupin_2"/>
    <property type="match status" value="1"/>
</dbReference>
<evidence type="ECO:0000259" key="4">
    <source>
        <dbReference type="PROSITE" id="PS01124"/>
    </source>
</evidence>
<keyword evidence="6" id="KW-1185">Reference proteome</keyword>
<name>A0A368VTY0_9BACL</name>
<evidence type="ECO:0000256" key="1">
    <source>
        <dbReference type="ARBA" id="ARBA00023015"/>
    </source>
</evidence>
<dbReference type="Gene3D" id="2.60.120.10">
    <property type="entry name" value="Jelly Rolls"/>
    <property type="match status" value="1"/>
</dbReference>
<dbReference type="SUPFAM" id="SSF51215">
    <property type="entry name" value="Regulatory protein AraC"/>
    <property type="match status" value="1"/>
</dbReference>
<dbReference type="Pfam" id="PF12833">
    <property type="entry name" value="HTH_18"/>
    <property type="match status" value="1"/>
</dbReference>
<dbReference type="PRINTS" id="PR00032">
    <property type="entry name" value="HTHARAC"/>
</dbReference>
<dbReference type="AlphaFoldDB" id="A0A368VTY0"/>
<dbReference type="InterPro" id="IPR014710">
    <property type="entry name" value="RmlC-like_jellyroll"/>
</dbReference>